<dbReference type="Pfam" id="PF00651">
    <property type="entry name" value="BTB"/>
    <property type="match status" value="1"/>
</dbReference>
<dbReference type="SMART" id="SM00355">
    <property type="entry name" value="ZnF_C2H2"/>
    <property type="match status" value="10"/>
</dbReference>
<dbReference type="Gene3D" id="3.30.710.10">
    <property type="entry name" value="Potassium Channel Kv1.1, Chain A"/>
    <property type="match status" value="1"/>
</dbReference>
<dbReference type="PANTHER" id="PTHR24394:SF29">
    <property type="entry name" value="MYONEURIN"/>
    <property type="match status" value="1"/>
</dbReference>
<protein>
    <recommendedName>
        <fullName evidence="13">KRAB</fullName>
    </recommendedName>
</protein>
<feature type="domain" description="C2H2-type" evidence="10">
    <location>
        <begin position="586"/>
        <end position="614"/>
    </location>
</feature>
<evidence type="ECO:0000256" key="8">
    <source>
        <dbReference type="SAM" id="MobiDB-lite"/>
    </source>
</evidence>
<proteinExistence type="predicted"/>
<dbReference type="EMBL" id="CACVKT020006198">
    <property type="protein sequence ID" value="CAC5400326.1"/>
    <property type="molecule type" value="Genomic_DNA"/>
</dbReference>
<dbReference type="EMBL" id="CACVKT020006198">
    <property type="protein sequence ID" value="CAC5400327.1"/>
    <property type="molecule type" value="Genomic_DNA"/>
</dbReference>
<gene>
    <name evidence="11" type="ORF">MCOR_34512</name>
</gene>
<dbReference type="InterPro" id="IPR011333">
    <property type="entry name" value="SKP1/BTB/POZ_sf"/>
</dbReference>
<dbReference type="OrthoDB" id="6087591at2759"/>
<keyword evidence="3" id="KW-0677">Repeat</keyword>
<evidence type="ECO:0000256" key="4">
    <source>
        <dbReference type="ARBA" id="ARBA00022771"/>
    </source>
</evidence>
<feature type="region of interest" description="Disordered" evidence="8">
    <location>
        <begin position="153"/>
        <end position="176"/>
    </location>
</feature>
<keyword evidence="12" id="KW-1185">Reference proteome</keyword>
<dbReference type="InterPro" id="IPR000210">
    <property type="entry name" value="BTB/POZ_dom"/>
</dbReference>
<dbReference type="Proteomes" id="UP000507470">
    <property type="component" value="Unassembled WGS sequence"/>
</dbReference>
<evidence type="ECO:0000313" key="11">
    <source>
        <dbReference type="EMBL" id="CAC5400326.1"/>
    </source>
</evidence>
<feature type="domain" description="BTB" evidence="9">
    <location>
        <begin position="30"/>
        <end position="95"/>
    </location>
</feature>
<evidence type="ECO:0000313" key="12">
    <source>
        <dbReference type="Proteomes" id="UP000507470"/>
    </source>
</evidence>
<organism evidence="11 12">
    <name type="scientific">Mytilus coruscus</name>
    <name type="common">Sea mussel</name>
    <dbReference type="NCBI Taxonomy" id="42192"/>
    <lineage>
        <taxon>Eukaryota</taxon>
        <taxon>Metazoa</taxon>
        <taxon>Spiralia</taxon>
        <taxon>Lophotrochozoa</taxon>
        <taxon>Mollusca</taxon>
        <taxon>Bivalvia</taxon>
        <taxon>Autobranchia</taxon>
        <taxon>Pteriomorphia</taxon>
        <taxon>Mytilida</taxon>
        <taxon>Mytiloidea</taxon>
        <taxon>Mytilidae</taxon>
        <taxon>Mytilinae</taxon>
        <taxon>Mytilus</taxon>
    </lineage>
</organism>
<dbReference type="Gene3D" id="3.30.160.60">
    <property type="entry name" value="Classic Zinc Finger"/>
    <property type="match status" value="4"/>
</dbReference>
<feature type="compositionally biased region" description="Low complexity" evidence="8">
    <location>
        <begin position="153"/>
        <end position="162"/>
    </location>
</feature>
<evidence type="ECO:0000259" key="9">
    <source>
        <dbReference type="PROSITE" id="PS50097"/>
    </source>
</evidence>
<dbReference type="InterPro" id="IPR036236">
    <property type="entry name" value="Znf_C2H2_sf"/>
</dbReference>
<feature type="domain" description="C2H2-type" evidence="10">
    <location>
        <begin position="557"/>
        <end position="584"/>
    </location>
</feature>
<dbReference type="PROSITE" id="PS00028">
    <property type="entry name" value="ZINC_FINGER_C2H2_1"/>
    <property type="match status" value="5"/>
</dbReference>
<accession>A0A6J8CXQ2</accession>
<keyword evidence="4 7" id="KW-0863">Zinc-finger</keyword>
<dbReference type="GO" id="GO:0000981">
    <property type="term" value="F:DNA-binding transcription factor activity, RNA polymerase II-specific"/>
    <property type="evidence" value="ECO:0007669"/>
    <property type="project" value="TreeGrafter"/>
</dbReference>
<dbReference type="SUPFAM" id="SSF57667">
    <property type="entry name" value="beta-beta-alpha zinc fingers"/>
    <property type="match status" value="4"/>
</dbReference>
<evidence type="ECO:0000256" key="7">
    <source>
        <dbReference type="PROSITE-ProRule" id="PRU00042"/>
    </source>
</evidence>
<feature type="compositionally biased region" description="Polar residues" evidence="8">
    <location>
        <begin position="282"/>
        <end position="293"/>
    </location>
</feature>
<reference evidence="11 12" key="1">
    <citation type="submission" date="2020-06" db="EMBL/GenBank/DDBJ databases">
        <authorList>
            <person name="Li R."/>
            <person name="Bekaert M."/>
        </authorList>
    </citation>
    <scope>NUCLEOTIDE SEQUENCE [LARGE SCALE GENOMIC DNA]</scope>
    <source>
        <strain evidence="11">Wild</strain>
        <strain evidence="12">wild</strain>
    </source>
</reference>
<keyword evidence="5" id="KW-0862">Zinc</keyword>
<sequence>MDEVISVSVPGYKDQVFHSLHQLQERGVNCDVTLQACDGTAYLHSIILAANSEKHIYSKISRTNENHQIDCTKYRIHVIKAVVIFLYSGELVIEKSLYDDLVKLCKDLYLNSACDSFNHQYQVTKVHPGTYDKDGVKEKTIFKREPYIHSNNSNSSFESTSTIPLENDDIPATPMKTVSRGDSLYLKVTDLKNDQGTSSDENNMETSSVEYGCTNDSRPSSSSLGENLINQIENIVMQCVDNGKKEKKGNVFPELTMDNNSLPDYVENSEKSDNKSKCAVTKSPSFNQNNTSLVRHVRKGTKRSSGSLSSDKKEKPTRKKKKTSLNKKRKVTEVIKNNKSQRNMDNDEDVKDQDYDMTEDTTNLKPKKQWKCTKCNLIFQSFSERAEHMRKLHKPYPCELCDWVGVQPHLYASHMYGQHKVVIYSERYPLVQCDVQVCSYMYGQHKVVIYSERYPLVQCDVQVCSYMYGQHKVVIYSERYLLVCDVQMFIDGPLVSIVCDVQCDVQVCSYMYGQHKVVIYSERYPLVQCDVQGCAYKCLNINMKDHMRCHKYKKEKLVCHVCGMEFTSEGGLRAHSSYHKEEEMKFKCKECDKVFGWKHELSKHLTAEHKTHNLCHLCPFKSKNKTSLIVHLHNKHAEPIPEKMKTYKCDMCDFYCFYPSYLKIHKQESHSDSMNFQCNVCPKKFKSKKALRSHWDCAHSSNFYKCDKCSYTTRSQTTLQIHQQSTHSEARPFSCHLCEYSCKLKGNLNSHMKNIHKLEIVSINKLHEKVVKTGKGYDEYMEARRKRFFEPDKTSLELIETRPLDQSCGVPTSEDDSGEQYQDLLNIVRTCNLPLS</sequence>
<feature type="region of interest" description="Disordered" evidence="8">
    <location>
        <begin position="249"/>
        <end position="353"/>
    </location>
</feature>
<dbReference type="PANTHER" id="PTHR24394">
    <property type="entry name" value="ZINC FINGER PROTEIN"/>
    <property type="match status" value="1"/>
</dbReference>
<evidence type="ECO:0000256" key="3">
    <source>
        <dbReference type="ARBA" id="ARBA00022737"/>
    </source>
</evidence>
<evidence type="ECO:0000256" key="6">
    <source>
        <dbReference type="ARBA" id="ARBA00023242"/>
    </source>
</evidence>
<feature type="domain" description="C2H2-type" evidence="10">
    <location>
        <begin position="676"/>
        <end position="704"/>
    </location>
</feature>
<evidence type="ECO:0000256" key="5">
    <source>
        <dbReference type="ARBA" id="ARBA00022833"/>
    </source>
</evidence>
<dbReference type="AlphaFoldDB" id="A0A6J8CXQ2"/>
<dbReference type="InterPro" id="IPR013087">
    <property type="entry name" value="Znf_C2H2_type"/>
</dbReference>
<feature type="compositionally biased region" description="Polar residues" evidence="8">
    <location>
        <begin position="194"/>
        <end position="224"/>
    </location>
</feature>
<keyword evidence="6" id="KW-0539">Nucleus</keyword>
<evidence type="ECO:0000256" key="1">
    <source>
        <dbReference type="ARBA" id="ARBA00004123"/>
    </source>
</evidence>
<keyword evidence="2" id="KW-0479">Metal-binding</keyword>
<evidence type="ECO:0000259" key="10">
    <source>
        <dbReference type="PROSITE" id="PS50157"/>
    </source>
</evidence>
<evidence type="ECO:0008006" key="13">
    <source>
        <dbReference type="Google" id="ProtNLM"/>
    </source>
</evidence>
<dbReference type="Pfam" id="PF00096">
    <property type="entry name" value="zf-C2H2"/>
    <property type="match status" value="1"/>
</dbReference>
<dbReference type="PROSITE" id="PS50097">
    <property type="entry name" value="BTB"/>
    <property type="match status" value="1"/>
</dbReference>
<dbReference type="GO" id="GO:0008270">
    <property type="term" value="F:zinc ion binding"/>
    <property type="evidence" value="ECO:0007669"/>
    <property type="project" value="UniProtKB-KW"/>
</dbReference>
<comment type="subcellular location">
    <subcellularLocation>
        <location evidence="1">Nucleus</location>
    </subcellularLocation>
</comment>
<dbReference type="GO" id="GO:0005634">
    <property type="term" value="C:nucleus"/>
    <property type="evidence" value="ECO:0007669"/>
    <property type="project" value="UniProtKB-SubCell"/>
</dbReference>
<dbReference type="SUPFAM" id="SSF54695">
    <property type="entry name" value="POZ domain"/>
    <property type="match status" value="1"/>
</dbReference>
<dbReference type="CDD" id="cd18186">
    <property type="entry name" value="BTB_POZ_ZBTB_KLHL-like"/>
    <property type="match status" value="1"/>
</dbReference>
<feature type="domain" description="C2H2-type" evidence="10">
    <location>
        <begin position="704"/>
        <end position="732"/>
    </location>
</feature>
<evidence type="ECO:0000256" key="2">
    <source>
        <dbReference type="ARBA" id="ARBA00022723"/>
    </source>
</evidence>
<dbReference type="PROSITE" id="PS50157">
    <property type="entry name" value="ZINC_FINGER_C2H2_2"/>
    <property type="match status" value="4"/>
</dbReference>
<name>A0A6J8CXQ2_MYTCO</name>
<feature type="region of interest" description="Disordered" evidence="8">
    <location>
        <begin position="193"/>
        <end position="224"/>
    </location>
</feature>
<feature type="compositionally biased region" description="Basic residues" evidence="8">
    <location>
        <begin position="315"/>
        <end position="330"/>
    </location>
</feature>